<dbReference type="Pfam" id="PF00628">
    <property type="entry name" value="PHD"/>
    <property type="match status" value="1"/>
</dbReference>
<dbReference type="Gene3D" id="3.40.395.10">
    <property type="entry name" value="Adenoviral Proteinase, Chain A"/>
    <property type="match status" value="1"/>
</dbReference>
<dbReference type="InterPro" id="IPR001965">
    <property type="entry name" value="Znf_PHD"/>
</dbReference>
<dbReference type="SUPFAM" id="SSF57903">
    <property type="entry name" value="FYVE/PHD zinc finger"/>
    <property type="match status" value="1"/>
</dbReference>
<keyword evidence="8" id="KW-1185">Reference proteome</keyword>
<dbReference type="PANTHER" id="PTHR34718">
    <property type="entry name" value="PHD-TYPE DOMAIN-CONTAINING PROTEIN"/>
    <property type="match status" value="1"/>
</dbReference>
<evidence type="ECO:0000256" key="3">
    <source>
        <dbReference type="ARBA" id="ARBA00022833"/>
    </source>
</evidence>
<keyword evidence="2 4" id="KW-0863">Zinc-finger</keyword>
<evidence type="ECO:0000256" key="5">
    <source>
        <dbReference type="SAM" id="MobiDB-lite"/>
    </source>
</evidence>
<dbReference type="PANTHER" id="PTHR34718:SF2">
    <property type="entry name" value="PHD-TYPE DOMAIN-CONTAINING PROTEIN"/>
    <property type="match status" value="1"/>
</dbReference>
<dbReference type="PROSITE" id="PS50016">
    <property type="entry name" value="ZF_PHD_2"/>
    <property type="match status" value="1"/>
</dbReference>
<evidence type="ECO:0000313" key="8">
    <source>
        <dbReference type="Proteomes" id="UP001159428"/>
    </source>
</evidence>
<accession>A0AAU9X015</accession>
<dbReference type="Gene3D" id="3.30.40.10">
    <property type="entry name" value="Zinc/RING finger domain, C3HC4 (zinc finger)"/>
    <property type="match status" value="1"/>
</dbReference>
<feature type="compositionally biased region" description="Basic and acidic residues" evidence="5">
    <location>
        <begin position="53"/>
        <end position="63"/>
    </location>
</feature>
<dbReference type="InterPro" id="IPR011011">
    <property type="entry name" value="Znf_FYVE_PHD"/>
</dbReference>
<evidence type="ECO:0000256" key="4">
    <source>
        <dbReference type="PROSITE-ProRule" id="PRU00146"/>
    </source>
</evidence>
<dbReference type="InterPro" id="IPR013083">
    <property type="entry name" value="Znf_RING/FYVE/PHD"/>
</dbReference>
<feature type="domain" description="PHD-type" evidence="6">
    <location>
        <begin position="295"/>
        <end position="346"/>
    </location>
</feature>
<dbReference type="EMBL" id="CALNXJ010000026">
    <property type="protein sequence ID" value="CAH3131967.1"/>
    <property type="molecule type" value="Genomic_DNA"/>
</dbReference>
<protein>
    <recommendedName>
        <fullName evidence="6">PHD-type domain-containing protein</fullName>
    </recommendedName>
</protein>
<proteinExistence type="predicted"/>
<dbReference type="GO" id="GO:0008270">
    <property type="term" value="F:zinc ion binding"/>
    <property type="evidence" value="ECO:0007669"/>
    <property type="project" value="UniProtKB-KW"/>
</dbReference>
<comment type="caution">
    <text evidence="7">The sequence shown here is derived from an EMBL/GenBank/DDBJ whole genome shotgun (WGS) entry which is preliminary data.</text>
</comment>
<dbReference type="InterPro" id="IPR019786">
    <property type="entry name" value="Zinc_finger_PHD-type_CS"/>
</dbReference>
<dbReference type="AlphaFoldDB" id="A0AAU9X015"/>
<feature type="compositionally biased region" description="Polar residues" evidence="5">
    <location>
        <begin position="32"/>
        <end position="52"/>
    </location>
</feature>
<dbReference type="InterPro" id="IPR019787">
    <property type="entry name" value="Znf_PHD-finger"/>
</dbReference>
<dbReference type="PROSITE" id="PS01359">
    <property type="entry name" value="ZF_PHD_1"/>
    <property type="match status" value="1"/>
</dbReference>
<evidence type="ECO:0000259" key="6">
    <source>
        <dbReference type="PROSITE" id="PS50016"/>
    </source>
</evidence>
<dbReference type="Proteomes" id="UP001159428">
    <property type="component" value="Unassembled WGS sequence"/>
</dbReference>
<gene>
    <name evidence="7" type="ORF">PMEA_00014919</name>
</gene>
<evidence type="ECO:0000313" key="7">
    <source>
        <dbReference type="EMBL" id="CAH3131967.1"/>
    </source>
</evidence>
<keyword evidence="1" id="KW-0479">Metal-binding</keyword>
<name>A0AAU9X015_9CNID</name>
<evidence type="ECO:0000256" key="2">
    <source>
        <dbReference type="ARBA" id="ARBA00022771"/>
    </source>
</evidence>
<keyword evidence="3" id="KW-0862">Zinc</keyword>
<sequence length="349" mass="39249">MITVVTEEYFPDKYRSKTSSSNGINDAPTPTPTENSKPQSAPQKHTLLNESGESAKENTDEHNYNSPCDPVIPSCKSPVIIVNDDSPDPPLWVKLENCNPDDPESKLILDHASKSSILNKTSWLTDSEIHAGQLLLKKEFPFLDGLNDTTITGSHVVPARSDFVQIVNTGSHWVCLSTIATRPASGTIRIFDSLYLKPSSIAIKHACRMLMFPGDQITLINEKVQRQVGINDCGLFALAFATDLCHGLDPVNQKYKQKSMRQHYVRCLENGAMVPFPKTTRRVPFHISCNKSSVAIYCPCRMPYDKEEYVQCSYRCRAWYHTSCVNIPEWAINSGRKWKCGRCREATKY</sequence>
<reference evidence="7 8" key="1">
    <citation type="submission" date="2022-05" db="EMBL/GenBank/DDBJ databases">
        <authorList>
            <consortium name="Genoscope - CEA"/>
            <person name="William W."/>
        </authorList>
    </citation>
    <scope>NUCLEOTIDE SEQUENCE [LARGE SCALE GENOMIC DNA]</scope>
</reference>
<dbReference type="InterPro" id="IPR038765">
    <property type="entry name" value="Papain-like_cys_pep_sf"/>
</dbReference>
<organism evidence="7 8">
    <name type="scientific">Pocillopora meandrina</name>
    <dbReference type="NCBI Taxonomy" id="46732"/>
    <lineage>
        <taxon>Eukaryota</taxon>
        <taxon>Metazoa</taxon>
        <taxon>Cnidaria</taxon>
        <taxon>Anthozoa</taxon>
        <taxon>Hexacorallia</taxon>
        <taxon>Scleractinia</taxon>
        <taxon>Astrocoeniina</taxon>
        <taxon>Pocilloporidae</taxon>
        <taxon>Pocillopora</taxon>
    </lineage>
</organism>
<dbReference type="SMART" id="SM00249">
    <property type="entry name" value="PHD"/>
    <property type="match status" value="1"/>
</dbReference>
<feature type="region of interest" description="Disordered" evidence="5">
    <location>
        <begin position="1"/>
        <end position="66"/>
    </location>
</feature>
<dbReference type="SUPFAM" id="SSF54001">
    <property type="entry name" value="Cysteine proteinases"/>
    <property type="match status" value="1"/>
</dbReference>
<evidence type="ECO:0000256" key="1">
    <source>
        <dbReference type="ARBA" id="ARBA00022723"/>
    </source>
</evidence>